<keyword evidence="11" id="KW-1185">Reference proteome</keyword>
<evidence type="ECO:0000256" key="3">
    <source>
        <dbReference type="ARBA" id="ARBA00022448"/>
    </source>
</evidence>
<dbReference type="PANTHER" id="PTHR46494:SF1">
    <property type="entry name" value="CORA FAMILY METAL ION TRANSPORTER (EUROFUNG)"/>
    <property type="match status" value="1"/>
</dbReference>
<dbReference type="SUPFAM" id="SSF143865">
    <property type="entry name" value="CorA soluble domain-like"/>
    <property type="match status" value="1"/>
</dbReference>
<dbReference type="Gene3D" id="3.30.460.20">
    <property type="entry name" value="CorA soluble domain-like"/>
    <property type="match status" value="1"/>
</dbReference>
<proteinExistence type="inferred from homology"/>
<keyword evidence="8" id="KW-0406">Ion transport</keyword>
<evidence type="ECO:0000256" key="1">
    <source>
        <dbReference type="ARBA" id="ARBA00004651"/>
    </source>
</evidence>
<keyword evidence="3 8" id="KW-0813">Transport</keyword>
<feature type="transmembrane region" description="Helical" evidence="8">
    <location>
        <begin position="308"/>
        <end position="328"/>
    </location>
</feature>
<protein>
    <recommendedName>
        <fullName evidence="8">Magnesium transport protein CorA</fullName>
    </recommendedName>
</protein>
<comment type="caution">
    <text evidence="10">The sequence shown here is derived from an EMBL/GenBank/DDBJ whole genome shotgun (WGS) entry which is preliminary data.</text>
</comment>
<dbReference type="InterPro" id="IPR045863">
    <property type="entry name" value="CorA_TM1_TM2"/>
</dbReference>
<keyword evidence="6 8" id="KW-1133">Transmembrane helix</keyword>
<evidence type="ECO:0000256" key="5">
    <source>
        <dbReference type="ARBA" id="ARBA00022692"/>
    </source>
</evidence>
<dbReference type="EMBL" id="JAKEVZ010000007">
    <property type="protein sequence ID" value="MCF1751524.1"/>
    <property type="molecule type" value="Genomic_DNA"/>
</dbReference>
<dbReference type="RefSeq" id="WP_234861506.1">
    <property type="nucleotide sequence ID" value="NZ_JAKEVZ010000007.1"/>
</dbReference>
<comment type="function">
    <text evidence="8">Mediates influx of magnesium ions.</text>
</comment>
<dbReference type="Proteomes" id="UP001201449">
    <property type="component" value="Unassembled WGS sequence"/>
</dbReference>
<dbReference type="InterPro" id="IPR004488">
    <property type="entry name" value="Mg/Co-transport_prot_CorA"/>
</dbReference>
<evidence type="ECO:0000313" key="11">
    <source>
        <dbReference type="Proteomes" id="UP001201449"/>
    </source>
</evidence>
<dbReference type="InterPro" id="IPR002523">
    <property type="entry name" value="MgTranspt_CorA/ZnTranspt_ZntB"/>
</dbReference>
<dbReference type="NCBIfam" id="TIGR00383">
    <property type="entry name" value="corA"/>
    <property type="match status" value="1"/>
</dbReference>
<dbReference type="Pfam" id="PF01544">
    <property type="entry name" value="CorA"/>
    <property type="match status" value="1"/>
</dbReference>
<dbReference type="Gene3D" id="1.20.58.340">
    <property type="entry name" value="Magnesium transport protein CorA, transmembrane region"/>
    <property type="match status" value="2"/>
</dbReference>
<dbReference type="CDD" id="cd12828">
    <property type="entry name" value="TmCorA-like_1"/>
    <property type="match status" value="1"/>
</dbReference>
<evidence type="ECO:0000256" key="4">
    <source>
        <dbReference type="ARBA" id="ARBA00022475"/>
    </source>
</evidence>
<evidence type="ECO:0000256" key="9">
    <source>
        <dbReference type="SAM" id="Coils"/>
    </source>
</evidence>
<comment type="subcellular location">
    <subcellularLocation>
        <location evidence="1">Cell membrane</location>
        <topology evidence="1">Multi-pass membrane protein</topology>
    </subcellularLocation>
    <subcellularLocation>
        <location evidence="8">Membrane</location>
        <topology evidence="8">Multi-pass membrane protein</topology>
    </subcellularLocation>
</comment>
<keyword evidence="7 8" id="KW-0472">Membrane</keyword>
<dbReference type="InterPro" id="IPR045861">
    <property type="entry name" value="CorA_cytoplasmic_dom"/>
</dbReference>
<organism evidence="10 11">
    <name type="scientific">Mariniradius sediminis</name>
    <dbReference type="NCBI Taxonomy" id="2909237"/>
    <lineage>
        <taxon>Bacteria</taxon>
        <taxon>Pseudomonadati</taxon>
        <taxon>Bacteroidota</taxon>
        <taxon>Cytophagia</taxon>
        <taxon>Cytophagales</taxon>
        <taxon>Cyclobacteriaceae</taxon>
        <taxon>Mariniradius</taxon>
    </lineage>
</organism>
<accession>A0ABS9BU03</accession>
<dbReference type="PANTHER" id="PTHR46494">
    <property type="entry name" value="CORA FAMILY METAL ION TRANSPORTER (EUROFUNG)"/>
    <property type="match status" value="1"/>
</dbReference>
<keyword evidence="5 8" id="KW-0812">Transmembrane</keyword>
<evidence type="ECO:0000313" key="10">
    <source>
        <dbReference type="EMBL" id="MCF1751524.1"/>
    </source>
</evidence>
<gene>
    <name evidence="8 10" type="primary">corA</name>
    <name evidence="10" type="ORF">L0U89_10625</name>
</gene>
<comment type="similarity">
    <text evidence="2 8">Belongs to the CorA metal ion transporter (MIT) (TC 1.A.35) family.</text>
</comment>
<keyword evidence="4 8" id="KW-1003">Cell membrane</keyword>
<feature type="coiled-coil region" evidence="9">
    <location>
        <begin position="161"/>
        <end position="188"/>
    </location>
</feature>
<evidence type="ECO:0000256" key="7">
    <source>
        <dbReference type="ARBA" id="ARBA00023136"/>
    </source>
</evidence>
<keyword evidence="8" id="KW-0460">Magnesium</keyword>
<sequence length="334" mass="39660">MSAKTQHKAPSSMELYEFGENYFQKHHFKTAEEVRPFLTGTHKFWLNVSSLENEDLLKELSALFDIHPLTMEDVLNCHQRPKFEEFENNIFIVSKMVYYVHSKKPTTEQISIFIGKNYVLTIQEDAYDFFDPIRTRLENPHGKMRKYGADYFAYTLIDSIVDKYFEIIETQEEMIDKMEDQIVANTSKQKLSSIFQLRKDIQHLKKIIWPTRELLSNWKKSESPLLRKKTDPFINDVYEHIIEVNENLEVQRESIATLVEMFLSSLSIKQNEVMKTLTIIATIFIPLTFIAGVYGMNFQFMPELSWKYGYFLTWVIFVGTTVAMIFYFKRKQWF</sequence>
<dbReference type="SUPFAM" id="SSF144083">
    <property type="entry name" value="Magnesium transport protein CorA, transmembrane region"/>
    <property type="match status" value="1"/>
</dbReference>
<keyword evidence="9" id="KW-0175">Coiled coil</keyword>
<reference evidence="10 11" key="1">
    <citation type="submission" date="2022-01" db="EMBL/GenBank/DDBJ databases">
        <title>Mariniradius saccharolyticus sp. nov., isolated from sediment of a river.</title>
        <authorList>
            <person name="Liu H."/>
        </authorList>
    </citation>
    <scope>NUCLEOTIDE SEQUENCE [LARGE SCALE GENOMIC DNA]</scope>
    <source>
        <strain evidence="10 11">RY-2</strain>
    </source>
</reference>
<evidence type="ECO:0000256" key="8">
    <source>
        <dbReference type="RuleBase" id="RU362010"/>
    </source>
</evidence>
<name>A0ABS9BU03_9BACT</name>
<evidence type="ECO:0000256" key="2">
    <source>
        <dbReference type="ARBA" id="ARBA00009765"/>
    </source>
</evidence>
<feature type="transmembrane region" description="Helical" evidence="8">
    <location>
        <begin position="277"/>
        <end position="296"/>
    </location>
</feature>
<evidence type="ECO:0000256" key="6">
    <source>
        <dbReference type="ARBA" id="ARBA00022989"/>
    </source>
</evidence>